<evidence type="ECO:0000313" key="4">
    <source>
        <dbReference type="Proteomes" id="UP001501705"/>
    </source>
</evidence>
<feature type="domain" description="MaoC-like" evidence="2">
    <location>
        <begin position="12"/>
        <end position="113"/>
    </location>
</feature>
<dbReference type="RefSeq" id="WP_344241102.1">
    <property type="nucleotide sequence ID" value="NZ_BAAAPH010000036.1"/>
</dbReference>
<protein>
    <submittedName>
        <fullName evidence="3">MaoC family dehydratase</fullName>
    </submittedName>
</protein>
<accession>A0ABP4QAR6</accession>
<comment type="caution">
    <text evidence="3">The sequence shown here is derived from an EMBL/GenBank/DDBJ whole genome shotgun (WGS) entry which is preliminary data.</text>
</comment>
<dbReference type="CDD" id="cd03454">
    <property type="entry name" value="YdeM"/>
    <property type="match status" value="1"/>
</dbReference>
<dbReference type="InterPro" id="IPR029069">
    <property type="entry name" value="HotDog_dom_sf"/>
</dbReference>
<dbReference type="EMBL" id="BAAAPH010000036">
    <property type="protein sequence ID" value="GAA1605405.1"/>
    <property type="molecule type" value="Genomic_DNA"/>
</dbReference>
<keyword evidence="4" id="KW-1185">Reference proteome</keyword>
<sequence length="160" mass="17648">MYFEDYVPGVRTDHPGTVTVDQAALIEFAEQFDPQYIHTDPDAAADGPFKGLIASGWHTAGLMMRLFADQYLTKVASLGGPGIDKLRWLAPVRPGDVLRLRTEVMEARVSQSKPDRGIVRTRAELFNQDNVRVFSCEVLNFLAVLSLDTDGAPGNLPSWA</sequence>
<reference evidence="4" key="1">
    <citation type="journal article" date="2019" name="Int. J. Syst. Evol. Microbiol.">
        <title>The Global Catalogue of Microorganisms (GCM) 10K type strain sequencing project: providing services to taxonomists for standard genome sequencing and annotation.</title>
        <authorList>
            <consortium name="The Broad Institute Genomics Platform"/>
            <consortium name="The Broad Institute Genome Sequencing Center for Infectious Disease"/>
            <person name="Wu L."/>
            <person name="Ma J."/>
        </authorList>
    </citation>
    <scope>NUCLEOTIDE SEQUENCE [LARGE SCALE GENOMIC DNA]</scope>
    <source>
        <strain evidence="4">JCM 15572</strain>
    </source>
</reference>
<dbReference type="SUPFAM" id="SSF54637">
    <property type="entry name" value="Thioesterase/thiol ester dehydrase-isomerase"/>
    <property type="match status" value="1"/>
</dbReference>
<gene>
    <name evidence="3" type="ORF">GCM10009804_72020</name>
</gene>
<dbReference type="InterPro" id="IPR002539">
    <property type="entry name" value="MaoC-like_dom"/>
</dbReference>
<dbReference type="Proteomes" id="UP001501705">
    <property type="component" value="Unassembled WGS sequence"/>
</dbReference>
<dbReference type="Gene3D" id="3.10.129.10">
    <property type="entry name" value="Hotdog Thioesterase"/>
    <property type="match status" value="1"/>
</dbReference>
<dbReference type="InterPro" id="IPR052342">
    <property type="entry name" value="MCH/BMMD"/>
</dbReference>
<evidence type="ECO:0000256" key="1">
    <source>
        <dbReference type="ARBA" id="ARBA00005254"/>
    </source>
</evidence>
<comment type="similarity">
    <text evidence="1">Belongs to the enoyl-CoA hydratase/isomerase family.</text>
</comment>
<dbReference type="Pfam" id="PF01575">
    <property type="entry name" value="MaoC_dehydratas"/>
    <property type="match status" value="1"/>
</dbReference>
<dbReference type="PANTHER" id="PTHR43664">
    <property type="entry name" value="MONOAMINE OXIDASE-RELATED"/>
    <property type="match status" value="1"/>
</dbReference>
<name>A0ABP4QAR6_9ACTN</name>
<proteinExistence type="inferred from homology"/>
<evidence type="ECO:0000313" key="3">
    <source>
        <dbReference type="EMBL" id="GAA1605405.1"/>
    </source>
</evidence>
<organism evidence="3 4">
    <name type="scientific">Kribbella hippodromi</name>
    <dbReference type="NCBI Taxonomy" id="434347"/>
    <lineage>
        <taxon>Bacteria</taxon>
        <taxon>Bacillati</taxon>
        <taxon>Actinomycetota</taxon>
        <taxon>Actinomycetes</taxon>
        <taxon>Propionibacteriales</taxon>
        <taxon>Kribbellaceae</taxon>
        <taxon>Kribbella</taxon>
    </lineage>
</organism>
<evidence type="ECO:0000259" key="2">
    <source>
        <dbReference type="Pfam" id="PF01575"/>
    </source>
</evidence>
<dbReference type="PANTHER" id="PTHR43664:SF1">
    <property type="entry name" value="BETA-METHYLMALYL-COA DEHYDRATASE"/>
    <property type="match status" value="1"/>
</dbReference>